<reference evidence="2 3" key="1">
    <citation type="submission" date="2023-07" db="EMBL/GenBank/DDBJ databases">
        <title>Sorghum-associated microbial communities from plants grown in Nebraska, USA.</title>
        <authorList>
            <person name="Schachtman D."/>
        </authorList>
    </citation>
    <scope>NUCLEOTIDE SEQUENCE [LARGE SCALE GENOMIC DNA]</scope>
    <source>
        <strain evidence="2 3">DS1027</strain>
    </source>
</reference>
<dbReference type="InterPro" id="IPR036622">
    <property type="entry name" value="LigA_sf"/>
</dbReference>
<gene>
    <name evidence="2" type="ORF">J2792_001033</name>
</gene>
<dbReference type="SUPFAM" id="SSF48076">
    <property type="entry name" value="LigA subunit of an aromatic-ring-opening dioxygenase LigAB"/>
    <property type="match status" value="1"/>
</dbReference>
<sequence>MRQGGGARLGYLAQVARSVTGPGRMGMEDAAMTNPESMALRRGIAGTLLFDGELASRGFELNAMCFSFNDTANRAAFLADEDAYCRRYNLTPEQRDAVARRDVLAMIEAGGNVYYLAKLAGIFGLNVQDLGALQTGMSVAEFKQYLLDQGEAAGCAPASNDVGVAA</sequence>
<dbReference type="Pfam" id="PF07746">
    <property type="entry name" value="LigA"/>
    <property type="match status" value="1"/>
</dbReference>
<dbReference type="EMBL" id="JAVDRD010000002">
    <property type="protein sequence ID" value="MDR6510173.1"/>
    <property type="molecule type" value="Genomic_DNA"/>
</dbReference>
<evidence type="ECO:0000259" key="1">
    <source>
        <dbReference type="Pfam" id="PF07746"/>
    </source>
</evidence>
<dbReference type="InterPro" id="IPR011986">
    <property type="entry name" value="Xdiol_dOase_LigA"/>
</dbReference>
<dbReference type="Gene3D" id="1.10.700.10">
    <property type="entry name" value="Dioxygenase LigAB, LigA subunit"/>
    <property type="match status" value="1"/>
</dbReference>
<comment type="caution">
    <text evidence="2">The sequence shown here is derived from an EMBL/GenBank/DDBJ whole genome shotgun (WGS) entry which is preliminary data.</text>
</comment>
<accession>A0ABU1MIL2</accession>
<organism evidence="2 3">
    <name type="scientific">Novosphingobium capsulatum</name>
    <dbReference type="NCBI Taxonomy" id="13688"/>
    <lineage>
        <taxon>Bacteria</taxon>
        <taxon>Pseudomonadati</taxon>
        <taxon>Pseudomonadota</taxon>
        <taxon>Alphaproteobacteria</taxon>
        <taxon>Sphingomonadales</taxon>
        <taxon>Sphingomonadaceae</taxon>
        <taxon>Novosphingobium</taxon>
    </lineage>
</organism>
<dbReference type="CDD" id="cd07925">
    <property type="entry name" value="LigA_like_1"/>
    <property type="match status" value="1"/>
</dbReference>
<dbReference type="Proteomes" id="UP001184150">
    <property type="component" value="Unassembled WGS sequence"/>
</dbReference>
<dbReference type="GO" id="GO:0018579">
    <property type="term" value="F:protocatechuate 4,5-dioxygenase activity"/>
    <property type="evidence" value="ECO:0007669"/>
    <property type="project" value="UniProtKB-EC"/>
</dbReference>
<proteinExistence type="predicted"/>
<name>A0ABU1MIL2_9SPHN</name>
<keyword evidence="2" id="KW-0560">Oxidoreductase</keyword>
<dbReference type="EC" id="1.13.11.8" evidence="2"/>
<feature type="domain" description="Extradiol ring-cleavage dioxygenase LigAB LigA subunit" evidence="1">
    <location>
        <begin position="61"/>
        <end position="146"/>
    </location>
</feature>
<evidence type="ECO:0000313" key="2">
    <source>
        <dbReference type="EMBL" id="MDR6510173.1"/>
    </source>
</evidence>
<evidence type="ECO:0000313" key="3">
    <source>
        <dbReference type="Proteomes" id="UP001184150"/>
    </source>
</evidence>
<keyword evidence="3" id="KW-1185">Reference proteome</keyword>
<dbReference type="NCBIfam" id="NF009918">
    <property type="entry name" value="PRK13378.1"/>
    <property type="match status" value="1"/>
</dbReference>
<protein>
    <submittedName>
        <fullName evidence="2">Protocatechuate 4,5-dioxygenase alpha chain</fullName>
        <ecNumber evidence="2">1.13.11.8</ecNumber>
    </submittedName>
</protein>